<keyword evidence="4" id="KW-0961">Cell wall biogenesis/degradation</keyword>
<dbReference type="SMART" id="SM00644">
    <property type="entry name" value="Ami_2"/>
    <property type="match status" value="1"/>
</dbReference>
<evidence type="ECO:0000256" key="4">
    <source>
        <dbReference type="ARBA" id="ARBA00023316"/>
    </source>
</evidence>
<dbReference type="InterPro" id="IPR036505">
    <property type="entry name" value="Amidase/PGRP_sf"/>
</dbReference>
<dbReference type="EC" id="3.5.1.28" evidence="2"/>
<feature type="domain" description="N-acetylmuramoyl-L-alanine amidase" evidence="6">
    <location>
        <begin position="200"/>
        <end position="338"/>
    </location>
</feature>
<gene>
    <name evidence="7" type="ORF">JFN87_33045</name>
</gene>
<dbReference type="Gene3D" id="1.10.530.10">
    <property type="match status" value="1"/>
</dbReference>
<dbReference type="GO" id="GO:0009253">
    <property type="term" value="P:peptidoglycan catabolic process"/>
    <property type="evidence" value="ECO:0007669"/>
    <property type="project" value="InterPro"/>
</dbReference>
<dbReference type="PANTHER" id="PTHR30417:SF1">
    <property type="entry name" value="N-ACETYLMURAMOYL-L-ALANINE AMIDASE AMID"/>
    <property type="match status" value="1"/>
</dbReference>
<feature type="compositionally biased region" description="Polar residues" evidence="5">
    <location>
        <begin position="140"/>
        <end position="151"/>
    </location>
</feature>
<dbReference type="InterPro" id="IPR051206">
    <property type="entry name" value="NAMLAA_amidase_2"/>
</dbReference>
<evidence type="ECO:0000313" key="7">
    <source>
        <dbReference type="EMBL" id="MBP0462229.1"/>
    </source>
</evidence>
<evidence type="ECO:0000256" key="2">
    <source>
        <dbReference type="ARBA" id="ARBA00011901"/>
    </source>
</evidence>
<evidence type="ECO:0000313" key="8">
    <source>
        <dbReference type="Proteomes" id="UP000670475"/>
    </source>
</evidence>
<dbReference type="Pfam" id="PF01510">
    <property type="entry name" value="Amidase_2"/>
    <property type="match status" value="1"/>
</dbReference>
<evidence type="ECO:0000256" key="5">
    <source>
        <dbReference type="SAM" id="MobiDB-lite"/>
    </source>
</evidence>
<protein>
    <recommendedName>
        <fullName evidence="2">N-acetylmuramoyl-L-alanine amidase</fullName>
        <ecNumber evidence="2">3.5.1.28</ecNumber>
    </recommendedName>
</protein>
<dbReference type="Gene3D" id="3.40.80.10">
    <property type="entry name" value="Peptidoglycan recognition protein-like"/>
    <property type="match status" value="1"/>
</dbReference>
<dbReference type="InterPro" id="IPR002502">
    <property type="entry name" value="Amidase_domain"/>
</dbReference>
<dbReference type="Proteomes" id="UP000670475">
    <property type="component" value="Unassembled WGS sequence"/>
</dbReference>
<comment type="caution">
    <text evidence="7">The sequence shown here is derived from an EMBL/GenBank/DDBJ whole genome shotgun (WGS) entry which is preliminary data.</text>
</comment>
<dbReference type="FunFam" id="3.40.80.10:FF:000006">
    <property type="entry name" value="N-acetylmuramoyl-L-alanine amidase"/>
    <property type="match status" value="1"/>
</dbReference>
<sequence length="580" mass="61518">MLALAYQETGWDAHPGSHNTGGGYGPMDLTDVTAAMAAGSGAGAAGRGDISSFTHDPALHTLGKAAELTGTPAARLRTDTRDNIRGGAALLAAYEKSLTGSTPSDPAQWYGAVARYSRASGRTAAGAFARRVYATLRTGASRTADQGQHVSVTPDPGVHPATSQLAEAYPKAPAPDPAARRPECPHMMTCRFLPADPTNGQVADRPADGMDVKYIVIHDTETSYEDAIKEFQTPGTVSAHYVMKASDGSVTQMVPDKDIAFHAGDYWFNMHSIGIEHEGFAAHGATWYTQAQYQETADLVKYLSHKYGIPLDREHILGHDNVPAPTDGTVTGMHWDPGPYWDWNRFMALLGKQAPAPRGAGPVGTAVTISPSFAHNEQTVTICPVDDGAGTTRKCADRTAPSNFLYVRGAPDATAPLLADPYLHPNGTGTTGIADWGGTVSSGQQYVVAGKKGRWTAIWYAGRKGWIPNPGGRNTTPAPGVRIVRPRNADATAGVPVYGVAYPDASEYPAGLKPSTMAPLGKYTVPGGEAYVATRRATGTDDFFASSGRVVEGARTFYTIQYNHRVELVDAADMRASRSK</sequence>
<proteinExistence type="predicted"/>
<dbReference type="GO" id="GO:0008745">
    <property type="term" value="F:N-acetylmuramoyl-L-alanine amidase activity"/>
    <property type="evidence" value="ECO:0007669"/>
    <property type="project" value="UniProtKB-EC"/>
</dbReference>
<accession>A0A940MJ99</accession>
<dbReference type="SUPFAM" id="SSF55846">
    <property type="entry name" value="N-acetylmuramoyl-L-alanine amidase-like"/>
    <property type="match status" value="1"/>
</dbReference>
<dbReference type="EMBL" id="JAGIQL010000345">
    <property type="protein sequence ID" value="MBP0462229.1"/>
    <property type="molecule type" value="Genomic_DNA"/>
</dbReference>
<reference evidence="7" key="1">
    <citation type="submission" date="2021-03" db="EMBL/GenBank/DDBJ databases">
        <title>Whole genome sequence of Streptomyces bomunensis MMS17-BM035.</title>
        <authorList>
            <person name="Lee J.H."/>
        </authorList>
    </citation>
    <scope>NUCLEOTIDE SEQUENCE</scope>
    <source>
        <strain evidence="7">MMS17-BM035</strain>
    </source>
</reference>
<comment type="catalytic activity">
    <reaction evidence="1">
        <text>Hydrolyzes the link between N-acetylmuramoyl residues and L-amino acid residues in certain cell-wall glycopeptides.</text>
        <dbReference type="EC" id="3.5.1.28"/>
    </reaction>
</comment>
<dbReference type="CDD" id="cd06583">
    <property type="entry name" value="PGRP"/>
    <property type="match status" value="1"/>
</dbReference>
<dbReference type="PANTHER" id="PTHR30417">
    <property type="entry name" value="N-ACETYLMURAMOYL-L-ALANINE AMIDASE AMID"/>
    <property type="match status" value="1"/>
</dbReference>
<dbReference type="GO" id="GO:0009254">
    <property type="term" value="P:peptidoglycan turnover"/>
    <property type="evidence" value="ECO:0007669"/>
    <property type="project" value="TreeGrafter"/>
</dbReference>
<name>A0A940MJ99_9ACTN</name>
<keyword evidence="8" id="KW-1185">Reference proteome</keyword>
<feature type="region of interest" description="Disordered" evidence="5">
    <location>
        <begin position="140"/>
        <end position="162"/>
    </location>
</feature>
<evidence type="ECO:0000259" key="6">
    <source>
        <dbReference type="SMART" id="SM00644"/>
    </source>
</evidence>
<organism evidence="7 8">
    <name type="scientific">Streptomyces montanisoli</name>
    <dbReference type="NCBI Taxonomy" id="2798581"/>
    <lineage>
        <taxon>Bacteria</taxon>
        <taxon>Bacillati</taxon>
        <taxon>Actinomycetota</taxon>
        <taxon>Actinomycetes</taxon>
        <taxon>Kitasatosporales</taxon>
        <taxon>Streptomycetaceae</taxon>
        <taxon>Streptomyces</taxon>
    </lineage>
</organism>
<keyword evidence="3" id="KW-0378">Hydrolase</keyword>
<evidence type="ECO:0000256" key="3">
    <source>
        <dbReference type="ARBA" id="ARBA00022801"/>
    </source>
</evidence>
<evidence type="ECO:0000256" key="1">
    <source>
        <dbReference type="ARBA" id="ARBA00001561"/>
    </source>
</evidence>
<dbReference type="AlphaFoldDB" id="A0A940MJ99"/>
<dbReference type="GO" id="GO:0071555">
    <property type="term" value="P:cell wall organization"/>
    <property type="evidence" value="ECO:0007669"/>
    <property type="project" value="UniProtKB-KW"/>
</dbReference>